<dbReference type="AlphaFoldDB" id="A0AAD9ITJ0"/>
<dbReference type="PANTHER" id="PTHR31497">
    <property type="entry name" value="AUTOCRINE PROLIFERATION REPRESSOR PROTEIN A"/>
    <property type="match status" value="1"/>
</dbReference>
<feature type="chain" id="PRO_5042264436" evidence="2">
    <location>
        <begin position="17"/>
        <end position="517"/>
    </location>
</feature>
<dbReference type="EMBL" id="JAODUP010001413">
    <property type="protein sequence ID" value="KAK2140267.1"/>
    <property type="molecule type" value="Genomic_DNA"/>
</dbReference>
<proteinExistence type="predicted"/>
<evidence type="ECO:0000313" key="3">
    <source>
        <dbReference type="EMBL" id="KAK2140267.1"/>
    </source>
</evidence>
<dbReference type="InterPro" id="IPR009199">
    <property type="entry name" value="PhoPQ-act_pathogen-rel_PqaA"/>
</dbReference>
<feature type="signal peptide" evidence="2">
    <location>
        <begin position="1"/>
        <end position="16"/>
    </location>
</feature>
<gene>
    <name evidence="3" type="ORF">LSH36_1414g00012</name>
</gene>
<name>A0AAD9ITJ0_9ANNE</name>
<dbReference type="PANTHER" id="PTHR31497:SF0">
    <property type="entry name" value="AUTOCRINE PROLIFERATION REPRESSOR PROTEIN A"/>
    <property type="match status" value="1"/>
</dbReference>
<keyword evidence="2" id="KW-0732">Signal</keyword>
<keyword evidence="4" id="KW-1185">Reference proteome</keyword>
<dbReference type="Pfam" id="PF10142">
    <property type="entry name" value="PhoPQ_related"/>
    <property type="match status" value="1"/>
</dbReference>
<comment type="caution">
    <text evidence="3">The sequence shown here is derived from an EMBL/GenBank/DDBJ whole genome shotgun (WGS) entry which is preliminary data.</text>
</comment>
<evidence type="ECO:0000313" key="4">
    <source>
        <dbReference type="Proteomes" id="UP001208570"/>
    </source>
</evidence>
<evidence type="ECO:0000256" key="1">
    <source>
        <dbReference type="SAM" id="MobiDB-lite"/>
    </source>
</evidence>
<dbReference type="Proteomes" id="UP001208570">
    <property type="component" value="Unassembled WGS sequence"/>
</dbReference>
<protein>
    <submittedName>
        <fullName evidence="3">Uncharacterized protein</fullName>
    </submittedName>
</protein>
<dbReference type="Gene3D" id="3.40.50.1820">
    <property type="entry name" value="alpha/beta hydrolase"/>
    <property type="match status" value="1"/>
</dbReference>
<accession>A0AAD9ITJ0</accession>
<organism evidence="3 4">
    <name type="scientific">Paralvinella palmiformis</name>
    <dbReference type="NCBI Taxonomy" id="53620"/>
    <lineage>
        <taxon>Eukaryota</taxon>
        <taxon>Metazoa</taxon>
        <taxon>Spiralia</taxon>
        <taxon>Lophotrochozoa</taxon>
        <taxon>Annelida</taxon>
        <taxon>Polychaeta</taxon>
        <taxon>Sedentaria</taxon>
        <taxon>Canalipalpata</taxon>
        <taxon>Terebellida</taxon>
        <taxon>Terebelliformia</taxon>
        <taxon>Alvinellidae</taxon>
        <taxon>Paralvinella</taxon>
    </lineage>
</organism>
<dbReference type="InterPro" id="IPR029058">
    <property type="entry name" value="AB_hydrolase_fold"/>
</dbReference>
<evidence type="ECO:0000256" key="2">
    <source>
        <dbReference type="SAM" id="SignalP"/>
    </source>
</evidence>
<dbReference type="SUPFAM" id="SSF53474">
    <property type="entry name" value="alpha/beta-Hydrolases"/>
    <property type="match status" value="1"/>
</dbReference>
<reference evidence="3" key="1">
    <citation type="journal article" date="2023" name="Mol. Biol. Evol.">
        <title>Third-Generation Sequencing Reveals the Adaptive Role of the Epigenome in Three Deep-Sea Polychaetes.</title>
        <authorList>
            <person name="Perez M."/>
            <person name="Aroh O."/>
            <person name="Sun Y."/>
            <person name="Lan Y."/>
            <person name="Juniper S.K."/>
            <person name="Young C.R."/>
            <person name="Angers B."/>
            <person name="Qian P.Y."/>
        </authorList>
    </citation>
    <scope>NUCLEOTIDE SEQUENCE</scope>
    <source>
        <strain evidence="3">P08H-3</strain>
    </source>
</reference>
<feature type="region of interest" description="Disordered" evidence="1">
    <location>
        <begin position="70"/>
        <end position="91"/>
    </location>
</feature>
<sequence length="517" mass="59050">MKILLIVFTYIGLSQAVGWDEFTELDEYVRSSEDVYGYDVIDIQKVPGVTIHILNMTSLKWFDGTGGVGEGASTSSRQRRFPETDPVASKNENSLVLTEKCHPGKDVMLVAPGIAHEYAYFILCAIPGSDIPRPPYYNQTEVVQNLTEFSINTGAVSCLLRQIPNQPLYFVDEQNGTRPRIEDEILGYSWRLFIEENITDPTVIALFPMVKAAKQGVDTLIEYTTIVNPEIQIKEIMPTGFSKRGWTTWLLGCVDQRVFAMAPTVFDQLNFYEGIQGHFKSLGGWSWAMVPYWSVGIVYYLHHPRTQILASHIDPLEYNERLTMPKHLHGATGDQFFLPDGTHYWFSNITGEMHYTIFENDHHDLGDHKPALWENLENLFVSVKENNDDQTGTIRLTTTSEPDYVKVWYADTTNRTCEPNDNTNGTCRRDFRLDRFDLPTDTLIYHWEDTPIYLGDGVYEATYSFRSDFGYRIMHMEAGFPGPNGRLMRVTSETNILPDVFPYPICVTPEECQGVLK</sequence>